<evidence type="ECO:0000256" key="1">
    <source>
        <dbReference type="ARBA" id="ARBA00004613"/>
    </source>
</evidence>
<keyword evidence="5" id="KW-0964">Secreted</keyword>
<dbReference type="GO" id="GO:0005139">
    <property type="term" value="F:interleukin-7 receptor binding"/>
    <property type="evidence" value="ECO:0007669"/>
    <property type="project" value="InterPro"/>
</dbReference>
<dbReference type="InterPro" id="IPR001181">
    <property type="entry name" value="IL-7"/>
</dbReference>
<keyword evidence="8" id="KW-1015">Disulfide bond</keyword>
<comment type="caution">
    <text evidence="11">The sequence shown here is derived from an EMBL/GenBank/DDBJ whole genome shotgun (WGS) entry which is preliminary data.</text>
</comment>
<dbReference type="PANTHER" id="PTHR48492:SF1">
    <property type="entry name" value="INTERLEUKIN-7"/>
    <property type="match status" value="1"/>
</dbReference>
<keyword evidence="12" id="KW-1185">Reference proteome</keyword>
<evidence type="ECO:0000313" key="12">
    <source>
        <dbReference type="Proteomes" id="UP000565207"/>
    </source>
</evidence>
<dbReference type="Proteomes" id="UP000565207">
    <property type="component" value="Unassembled WGS sequence"/>
</dbReference>
<evidence type="ECO:0000256" key="9">
    <source>
        <dbReference type="ARBA" id="ARBA00023180"/>
    </source>
</evidence>
<dbReference type="GO" id="GO:0006955">
    <property type="term" value="P:immune response"/>
    <property type="evidence" value="ECO:0007669"/>
    <property type="project" value="InterPro"/>
</dbReference>
<dbReference type="InterPro" id="IPR038325">
    <property type="entry name" value="IL7_sf"/>
</dbReference>
<dbReference type="AlphaFoldDB" id="A0A7K6NL65"/>
<feature type="chain" id="PRO_5029772898" description="Interleukin-7" evidence="10">
    <location>
        <begin position="24"/>
        <end position="130"/>
    </location>
</feature>
<comment type="subcellular location">
    <subcellularLocation>
        <location evidence="1">Secreted</location>
    </subcellularLocation>
</comment>
<evidence type="ECO:0000256" key="7">
    <source>
        <dbReference type="ARBA" id="ARBA00023030"/>
    </source>
</evidence>
<evidence type="ECO:0000256" key="3">
    <source>
        <dbReference type="ARBA" id="ARBA00019460"/>
    </source>
</evidence>
<evidence type="ECO:0000256" key="2">
    <source>
        <dbReference type="ARBA" id="ARBA00007621"/>
    </source>
</evidence>
<gene>
    <name evidence="11" type="primary">Il7</name>
    <name evidence="11" type="ORF">PEDTOR_R08185</name>
</gene>
<dbReference type="Gene3D" id="1.20.1250.50">
    <property type="match status" value="1"/>
</dbReference>
<keyword evidence="6 10" id="KW-0732">Signal</keyword>
<feature type="non-terminal residue" evidence="11">
    <location>
        <position position="130"/>
    </location>
</feature>
<evidence type="ECO:0000313" key="11">
    <source>
        <dbReference type="EMBL" id="NWW49688.1"/>
    </source>
</evidence>
<evidence type="ECO:0000256" key="6">
    <source>
        <dbReference type="ARBA" id="ARBA00022729"/>
    </source>
</evidence>
<feature type="signal peptide" evidence="10">
    <location>
        <begin position="1"/>
        <end position="23"/>
    </location>
</feature>
<sequence length="130" mass="15060">NPAFFRSTFRVLPLLLVLSPVNSSGCATGNKTAEIRVKYENILSHDIEELVNMSAEYRDRCCKNRKHENGKVFFCNDTQEVESLQTMACNMLRFFPKQKVGRELRWRAALVSCGTLQVLQCRCERLRKEK</sequence>
<reference evidence="11 12" key="1">
    <citation type="submission" date="2019-09" db="EMBL/GenBank/DDBJ databases">
        <title>Bird 10,000 Genomes (B10K) Project - Family phase.</title>
        <authorList>
            <person name="Zhang G."/>
        </authorList>
    </citation>
    <scope>NUCLEOTIDE SEQUENCE [LARGE SCALE GENOMIC DNA]</scope>
    <source>
        <strain evidence="11">B10K-DU-029-80</strain>
        <tissue evidence="11">Muscle</tissue>
    </source>
</reference>
<organism evidence="11 12">
    <name type="scientific">Pedionomus torquatus</name>
    <name type="common">Plains-wanderer</name>
    <dbReference type="NCBI Taxonomy" id="227192"/>
    <lineage>
        <taxon>Eukaryota</taxon>
        <taxon>Metazoa</taxon>
        <taxon>Chordata</taxon>
        <taxon>Craniata</taxon>
        <taxon>Vertebrata</taxon>
        <taxon>Euteleostomi</taxon>
        <taxon>Archelosauria</taxon>
        <taxon>Archosauria</taxon>
        <taxon>Dinosauria</taxon>
        <taxon>Saurischia</taxon>
        <taxon>Theropoda</taxon>
        <taxon>Coelurosauria</taxon>
        <taxon>Aves</taxon>
        <taxon>Neognathae</taxon>
        <taxon>Neoaves</taxon>
        <taxon>Charadriiformes</taxon>
        <taxon>Pedionomidae</taxon>
        <taxon>Pedionomus</taxon>
    </lineage>
</organism>
<evidence type="ECO:0000256" key="5">
    <source>
        <dbReference type="ARBA" id="ARBA00022525"/>
    </source>
</evidence>
<accession>A0A7K6NL65</accession>
<protein>
    <recommendedName>
        <fullName evidence="3">Interleukin-7</fullName>
    </recommendedName>
</protein>
<keyword evidence="9" id="KW-0325">Glycoprotein</keyword>
<dbReference type="EMBL" id="VZRU01012303">
    <property type="protein sequence ID" value="NWW49688.1"/>
    <property type="molecule type" value="Genomic_DNA"/>
</dbReference>
<dbReference type="GO" id="GO:0005125">
    <property type="term" value="F:cytokine activity"/>
    <property type="evidence" value="ECO:0007669"/>
    <property type="project" value="UniProtKB-KW"/>
</dbReference>
<dbReference type="GO" id="GO:0005615">
    <property type="term" value="C:extracellular space"/>
    <property type="evidence" value="ECO:0007669"/>
    <property type="project" value="UniProtKB-KW"/>
</dbReference>
<dbReference type="PANTHER" id="PTHR48492">
    <property type="entry name" value="INTERLEUKIN-7"/>
    <property type="match status" value="1"/>
</dbReference>
<proteinExistence type="inferred from homology"/>
<comment type="similarity">
    <text evidence="2">Belongs to the IL-7/IL-9 family.</text>
</comment>
<keyword evidence="4" id="KW-0202">Cytokine</keyword>
<evidence type="ECO:0000256" key="8">
    <source>
        <dbReference type="ARBA" id="ARBA00023157"/>
    </source>
</evidence>
<evidence type="ECO:0000256" key="4">
    <source>
        <dbReference type="ARBA" id="ARBA00022514"/>
    </source>
</evidence>
<feature type="non-terminal residue" evidence="11">
    <location>
        <position position="1"/>
    </location>
</feature>
<keyword evidence="7" id="KW-0339">Growth factor</keyword>
<dbReference type="GO" id="GO:0008083">
    <property type="term" value="F:growth factor activity"/>
    <property type="evidence" value="ECO:0007669"/>
    <property type="project" value="UniProtKB-KW"/>
</dbReference>
<name>A0A7K6NL65_PEDTO</name>
<dbReference type="Pfam" id="PF01415">
    <property type="entry name" value="IL7"/>
    <property type="match status" value="1"/>
</dbReference>
<evidence type="ECO:0000256" key="10">
    <source>
        <dbReference type="SAM" id="SignalP"/>
    </source>
</evidence>